<proteinExistence type="predicted"/>
<feature type="signal peptide" evidence="2">
    <location>
        <begin position="1"/>
        <end position="24"/>
    </location>
</feature>
<dbReference type="VEuPathDB" id="FungiDB:PSTT_14089"/>
<organism evidence="3 4">
    <name type="scientific">Puccinia striiformis</name>
    <dbReference type="NCBI Taxonomy" id="27350"/>
    <lineage>
        <taxon>Eukaryota</taxon>
        <taxon>Fungi</taxon>
        <taxon>Dikarya</taxon>
        <taxon>Basidiomycota</taxon>
        <taxon>Pucciniomycotina</taxon>
        <taxon>Pucciniomycetes</taxon>
        <taxon>Pucciniales</taxon>
        <taxon>Pucciniaceae</taxon>
        <taxon>Puccinia</taxon>
    </lineage>
</organism>
<feature type="chain" id="PRO_5015598345" evidence="2">
    <location>
        <begin position="25"/>
        <end position="384"/>
    </location>
</feature>
<feature type="region of interest" description="Disordered" evidence="1">
    <location>
        <begin position="47"/>
        <end position="84"/>
    </location>
</feature>
<evidence type="ECO:0000256" key="1">
    <source>
        <dbReference type="SAM" id="MobiDB-lite"/>
    </source>
</evidence>
<dbReference type="Proteomes" id="UP000238274">
    <property type="component" value="Unassembled WGS sequence"/>
</dbReference>
<evidence type="ECO:0000256" key="2">
    <source>
        <dbReference type="SAM" id="SignalP"/>
    </source>
</evidence>
<accession>A0A2S4VJI8</accession>
<name>A0A2S4VJI8_9BASI</name>
<reference evidence="3 4" key="1">
    <citation type="submission" date="2017-12" db="EMBL/GenBank/DDBJ databases">
        <title>Gene loss provides genomic basis for host adaptation in cereal stripe rust fungi.</title>
        <authorList>
            <person name="Xia C."/>
        </authorList>
    </citation>
    <scope>NUCLEOTIDE SEQUENCE [LARGE SCALE GENOMIC DNA]</scope>
    <source>
        <strain evidence="3 4">93TX-2</strain>
    </source>
</reference>
<sequence>MSPLLARMHLAFYSLCFLFPLFLTQVVVQRTRWVPRLATVDENSELSIPGEVPRAPSPSRTTVEGHVSPLKQGPLGSSSNPPAHEIMSMYRQHKAKMLTRSTRFGPQGRFGRLTDIPDADELSTKNPSDKSGFASSREEEVLFIKAGADHQVSTESHSKDPGIFGYHFEDVLDRIIDQYNEGLNKHHNEGIKHSNLVSSLGSKILNDDESRGNFIKNLFLRHSKEFRYSSSQRDDMEAAKEVSRLLTKIYYRDQNRLKPLFDKLILTRNTMSKIEEISRKILKNNGFLARNFHKLITLRVWTLSKGTTIFTVEFKTFFFNLLEEINDIGKLDQLISFREEIERFRKGVEEIERKAPQLPDPYCTSRDFRFKARFLLLSNLLQLL</sequence>
<reference evidence="4" key="2">
    <citation type="journal article" date="2018" name="BMC Genomics">
        <title>Genomic insights into host adaptation between the wheat stripe rust pathogen (Puccinia striiformis f. sp. tritici) and the barley stripe rust pathogen (Puccinia striiformis f. sp. hordei).</title>
        <authorList>
            <person name="Xia C."/>
            <person name="Wang M."/>
            <person name="Yin C."/>
            <person name="Cornejo O.E."/>
            <person name="Hulbert S.H."/>
            <person name="Chen X."/>
        </authorList>
    </citation>
    <scope>NUCLEOTIDE SEQUENCE [LARGE SCALE GENOMIC DNA]</scope>
    <source>
        <strain evidence="4">93TX-2</strain>
    </source>
</reference>
<reference evidence="4" key="3">
    <citation type="journal article" date="2018" name="Mol. Plant Microbe Interact.">
        <title>Genome sequence resources for the wheat stripe rust pathogen (Puccinia striiformis f. sp. tritici) and the barley stripe rust pathogen (Puccinia striiformis f. sp. hordei).</title>
        <authorList>
            <person name="Xia C."/>
            <person name="Wang M."/>
            <person name="Yin C."/>
            <person name="Cornejo O.E."/>
            <person name="Hulbert S.H."/>
            <person name="Chen X."/>
        </authorList>
    </citation>
    <scope>NUCLEOTIDE SEQUENCE [LARGE SCALE GENOMIC DNA]</scope>
    <source>
        <strain evidence="4">93TX-2</strain>
    </source>
</reference>
<keyword evidence="2" id="KW-0732">Signal</keyword>
<keyword evidence="4" id="KW-1185">Reference proteome</keyword>
<dbReference type="AlphaFoldDB" id="A0A2S4VJI8"/>
<dbReference type="VEuPathDB" id="FungiDB:PSHT_09052"/>
<evidence type="ECO:0000313" key="4">
    <source>
        <dbReference type="Proteomes" id="UP000238274"/>
    </source>
</evidence>
<comment type="caution">
    <text evidence="3">The sequence shown here is derived from an EMBL/GenBank/DDBJ whole genome shotgun (WGS) entry which is preliminary data.</text>
</comment>
<gene>
    <name evidence="3" type="ORF">PSHT_09052</name>
</gene>
<evidence type="ECO:0000313" key="3">
    <source>
        <dbReference type="EMBL" id="POW09724.1"/>
    </source>
</evidence>
<protein>
    <submittedName>
        <fullName evidence="3">Uncharacterized protein</fullName>
    </submittedName>
</protein>
<dbReference type="EMBL" id="PKSM01000125">
    <property type="protein sequence ID" value="POW09724.1"/>
    <property type="molecule type" value="Genomic_DNA"/>
</dbReference>
<feature type="region of interest" description="Disordered" evidence="1">
    <location>
        <begin position="101"/>
        <end position="136"/>
    </location>
</feature>